<feature type="compositionally biased region" description="Basic and acidic residues" evidence="1">
    <location>
        <begin position="100"/>
        <end position="115"/>
    </location>
</feature>
<reference evidence="2" key="1">
    <citation type="journal article" date="2022" name="bioRxiv">
        <title>Sequencing and chromosome-scale assembly of the giantPleurodeles waltlgenome.</title>
        <authorList>
            <person name="Brown T."/>
            <person name="Elewa A."/>
            <person name="Iarovenko S."/>
            <person name="Subramanian E."/>
            <person name="Araus A.J."/>
            <person name="Petzold A."/>
            <person name="Susuki M."/>
            <person name="Suzuki K.-i.T."/>
            <person name="Hayashi T."/>
            <person name="Toyoda A."/>
            <person name="Oliveira C."/>
            <person name="Osipova E."/>
            <person name="Leigh N.D."/>
            <person name="Simon A."/>
            <person name="Yun M.H."/>
        </authorList>
    </citation>
    <scope>NUCLEOTIDE SEQUENCE</scope>
    <source>
        <strain evidence="2">20211129_DDA</strain>
        <tissue evidence="2">Liver</tissue>
    </source>
</reference>
<evidence type="ECO:0000313" key="3">
    <source>
        <dbReference type="Proteomes" id="UP001066276"/>
    </source>
</evidence>
<organism evidence="2 3">
    <name type="scientific">Pleurodeles waltl</name>
    <name type="common">Iberian ribbed newt</name>
    <dbReference type="NCBI Taxonomy" id="8319"/>
    <lineage>
        <taxon>Eukaryota</taxon>
        <taxon>Metazoa</taxon>
        <taxon>Chordata</taxon>
        <taxon>Craniata</taxon>
        <taxon>Vertebrata</taxon>
        <taxon>Euteleostomi</taxon>
        <taxon>Amphibia</taxon>
        <taxon>Batrachia</taxon>
        <taxon>Caudata</taxon>
        <taxon>Salamandroidea</taxon>
        <taxon>Salamandridae</taxon>
        <taxon>Pleurodelinae</taxon>
        <taxon>Pleurodeles</taxon>
    </lineage>
</organism>
<keyword evidence="3" id="KW-1185">Reference proteome</keyword>
<comment type="caution">
    <text evidence="2">The sequence shown here is derived from an EMBL/GenBank/DDBJ whole genome shotgun (WGS) entry which is preliminary data.</text>
</comment>
<gene>
    <name evidence="2" type="ORF">NDU88_006255</name>
</gene>
<dbReference type="EMBL" id="JANPWB010000009">
    <property type="protein sequence ID" value="KAJ1153496.1"/>
    <property type="molecule type" value="Genomic_DNA"/>
</dbReference>
<dbReference type="AlphaFoldDB" id="A0AAV7RLZ8"/>
<feature type="region of interest" description="Disordered" evidence="1">
    <location>
        <begin position="1"/>
        <end position="122"/>
    </location>
</feature>
<evidence type="ECO:0000256" key="1">
    <source>
        <dbReference type="SAM" id="MobiDB-lite"/>
    </source>
</evidence>
<dbReference type="Proteomes" id="UP001066276">
    <property type="component" value="Chromosome 5"/>
</dbReference>
<proteinExistence type="predicted"/>
<name>A0AAV7RLZ8_PLEWA</name>
<sequence length="122" mass="13534">MTRCRLKGRNHTLNEQEDGIHGGDRQRQRGSQEQNSGGRGPKTSWKTPGPVSNHLESSGSLEPCGFDNARRITGPGKQTNKPATLQEKRGQARYGNSGWEGKRSGRREEDREGKSRALHKKG</sequence>
<protein>
    <submittedName>
        <fullName evidence="2">Uncharacterized protein</fullName>
    </submittedName>
</protein>
<feature type="compositionally biased region" description="Basic and acidic residues" evidence="1">
    <location>
        <begin position="12"/>
        <end position="27"/>
    </location>
</feature>
<evidence type="ECO:0000313" key="2">
    <source>
        <dbReference type="EMBL" id="KAJ1153496.1"/>
    </source>
</evidence>
<feature type="compositionally biased region" description="Basic residues" evidence="1">
    <location>
        <begin position="1"/>
        <end position="10"/>
    </location>
</feature>
<accession>A0AAV7RLZ8</accession>